<gene>
    <name evidence="1" type="ORF">ACIQFM_28690</name>
</gene>
<name>A0ABW8HHR0_9ACTN</name>
<accession>A0ABW8HHR0</accession>
<reference evidence="1 2" key="1">
    <citation type="submission" date="2024-10" db="EMBL/GenBank/DDBJ databases">
        <title>The Natural Products Discovery Center: Release of the First 8490 Sequenced Strains for Exploring Actinobacteria Biosynthetic Diversity.</title>
        <authorList>
            <person name="Kalkreuter E."/>
            <person name="Kautsar S.A."/>
            <person name="Yang D."/>
            <person name="Bader C.D."/>
            <person name="Teijaro C.N."/>
            <person name="Fluegel L."/>
            <person name="Davis C.M."/>
            <person name="Simpson J.R."/>
            <person name="Lauterbach L."/>
            <person name="Steele A.D."/>
            <person name="Gui C."/>
            <person name="Meng S."/>
            <person name="Li G."/>
            <person name="Viehrig K."/>
            <person name="Ye F."/>
            <person name="Su P."/>
            <person name="Kiefer A.F."/>
            <person name="Nichols A."/>
            <person name="Cepeda A.J."/>
            <person name="Yan W."/>
            <person name="Fan B."/>
            <person name="Jiang Y."/>
            <person name="Adhikari A."/>
            <person name="Zheng C.-J."/>
            <person name="Schuster L."/>
            <person name="Cowan T.M."/>
            <person name="Smanski M.J."/>
            <person name="Chevrette M.G."/>
            <person name="De Carvalho L.P.S."/>
            <person name="Shen B."/>
        </authorList>
    </citation>
    <scope>NUCLEOTIDE SEQUENCE [LARGE SCALE GENOMIC DNA]</scope>
    <source>
        <strain evidence="1 2">NPDC093086</strain>
    </source>
</reference>
<dbReference type="Proteomes" id="UP001617907">
    <property type="component" value="Unassembled WGS sequence"/>
</dbReference>
<dbReference type="EMBL" id="JBIVPC010000017">
    <property type="protein sequence ID" value="MFJ6040229.1"/>
    <property type="molecule type" value="Genomic_DNA"/>
</dbReference>
<organism evidence="1 2">
    <name type="scientific">Streptomyces ardesiacus</name>
    <dbReference type="NCBI Taxonomy" id="285564"/>
    <lineage>
        <taxon>Bacteria</taxon>
        <taxon>Bacillati</taxon>
        <taxon>Actinomycetota</taxon>
        <taxon>Actinomycetes</taxon>
        <taxon>Kitasatosporales</taxon>
        <taxon>Streptomycetaceae</taxon>
        <taxon>Streptomyces</taxon>
    </lineage>
</organism>
<sequence length="161" mass="16879">MLAQITPAFLVVGPIATEDDVDNLRGYAFDVAEQMGTPAAYATHTGYAVTDFAAVFALGSVTDLRDTPTLVLVAEALAAGVPVLEPQGPQMAGRCDDCGQRQTIRTVTDEYGDTTCATCRGEAVCAWCGDDADVSTEIVERGETWIPVHVGCVRGILPVAA</sequence>
<dbReference type="RefSeq" id="WP_350891366.1">
    <property type="nucleotide sequence ID" value="NZ_JBEOTR010000017.1"/>
</dbReference>
<evidence type="ECO:0000313" key="2">
    <source>
        <dbReference type="Proteomes" id="UP001617907"/>
    </source>
</evidence>
<keyword evidence="2" id="KW-1185">Reference proteome</keyword>
<protein>
    <submittedName>
        <fullName evidence="1">Uncharacterized protein</fullName>
    </submittedName>
</protein>
<comment type="caution">
    <text evidence="1">The sequence shown here is derived from an EMBL/GenBank/DDBJ whole genome shotgun (WGS) entry which is preliminary data.</text>
</comment>
<proteinExistence type="predicted"/>
<evidence type="ECO:0000313" key="1">
    <source>
        <dbReference type="EMBL" id="MFJ6040229.1"/>
    </source>
</evidence>